<sequence>MKYTAPAIKIWLFLLLFLSISVTVSCGKDEITDLDNIDDREEVIDDDSPSVPDGTFTLGENLIVDENRWFLNYVISQADYDLFLADQGDYKIVTHKIYEYFKDDFDFIFIFSDEDVKPDGVPFGTNRSVKRDIEGLGAVLYDETAIYGSAGRLKSVLYLPLVKYVRNGPFLHEIAHHWANKGFIPSTVSTHWGYSSAGGQLGGFDELVDLGNGEYLGKLNGNDGFGPFANGGNSIPYSNVELYLMGMIPSSDLETIQVAENPENAEGTGVFKADKITSYTATSLIDQHGARLPSYADSQKAFKAIAVIISTSPISEERIEMVNSNLENFVKQGEPSAEWGNSNNFWMATGGVGAFDVSIKNENLK</sequence>
<proteinExistence type="predicted"/>
<name>A0A1H1KVE4_9FLAO</name>
<dbReference type="PROSITE" id="PS51257">
    <property type="entry name" value="PROKAR_LIPOPROTEIN"/>
    <property type="match status" value="1"/>
</dbReference>
<dbReference type="EMBL" id="LT629745">
    <property type="protein sequence ID" value="SDR66097.1"/>
    <property type="molecule type" value="Genomic_DNA"/>
</dbReference>
<dbReference type="Proteomes" id="UP000198858">
    <property type="component" value="Chromosome I"/>
</dbReference>
<dbReference type="AlphaFoldDB" id="A0A1H1KVE4"/>
<dbReference type="RefSeq" id="WP_089660960.1">
    <property type="nucleotide sequence ID" value="NZ_LT629745.1"/>
</dbReference>
<gene>
    <name evidence="1" type="ORF">SAMN04488552_0240</name>
</gene>
<reference evidence="1 2" key="1">
    <citation type="submission" date="2016-10" db="EMBL/GenBank/DDBJ databases">
        <authorList>
            <person name="Varghese N."/>
            <person name="Submissions S."/>
        </authorList>
    </citation>
    <scope>NUCLEOTIDE SEQUENCE [LARGE SCALE GENOMIC DNA]</scope>
    <source>
        <strain evidence="1 2">Mar_2010_102</strain>
    </source>
</reference>
<evidence type="ECO:0000313" key="1">
    <source>
        <dbReference type="EMBL" id="SDR66097.1"/>
    </source>
</evidence>
<protein>
    <submittedName>
        <fullName evidence="1">Uncharacterized protein</fullName>
    </submittedName>
</protein>
<dbReference type="STRING" id="1250231.SAMN04488552_0240"/>
<accession>A0A1H1KVE4</accession>
<evidence type="ECO:0000313" key="2">
    <source>
        <dbReference type="Proteomes" id="UP000198858"/>
    </source>
</evidence>
<organism evidence="1 2">
    <name type="scientific">Christiangramia echinicola</name>
    <dbReference type="NCBI Taxonomy" id="279359"/>
    <lineage>
        <taxon>Bacteria</taxon>
        <taxon>Pseudomonadati</taxon>
        <taxon>Bacteroidota</taxon>
        <taxon>Flavobacteriia</taxon>
        <taxon>Flavobacteriales</taxon>
        <taxon>Flavobacteriaceae</taxon>
        <taxon>Christiangramia</taxon>
    </lineage>
</organism>
<keyword evidence="2" id="KW-1185">Reference proteome</keyword>